<evidence type="ECO:0000313" key="1">
    <source>
        <dbReference type="EMBL" id="GAE28916.1"/>
    </source>
</evidence>
<evidence type="ECO:0000313" key="2">
    <source>
        <dbReference type="Proteomes" id="UP000018895"/>
    </source>
</evidence>
<dbReference type="Proteomes" id="UP000018895">
    <property type="component" value="Unassembled WGS sequence"/>
</dbReference>
<reference evidence="1" key="1">
    <citation type="journal article" date="2014" name="Genome Announc.">
        <title>Draft Genome Sequences of Three Alkaliphilic Bacillus Strains, Bacillus wakoensis JCM 9140T, Bacillus akibai JCM 9157T, and Bacillus hemicellulosilyticus JCM 9152T.</title>
        <authorList>
            <person name="Yuki M."/>
            <person name="Oshima K."/>
            <person name="Suda W."/>
            <person name="Oshida Y."/>
            <person name="Kitamura K."/>
            <person name="Iida T."/>
            <person name="Hattori M."/>
            <person name="Ohkuma M."/>
        </authorList>
    </citation>
    <scope>NUCLEOTIDE SEQUENCE [LARGE SCALE GENOMIC DNA]</scope>
    <source>
        <strain evidence="1">JCM 9152</strain>
    </source>
</reference>
<sequence length="114" mass="13961">MDMKQNELLQRGNKLWEMKFVLPEHKKELVNWKEEQNKVSRPQLDEQELCEIERKLIHSLYHHQPLQIVYWEDGYLLKTITVVMQIEYQQKRIRCKNKDGIFVIQIEQLKQVDV</sequence>
<proteinExistence type="predicted"/>
<keyword evidence="2" id="KW-1185">Reference proteome</keyword>
<gene>
    <name evidence="1" type="ORF">JCM9152_254</name>
</gene>
<dbReference type="Pfam" id="PF08863">
    <property type="entry name" value="YolD"/>
    <property type="match status" value="1"/>
</dbReference>
<name>W4QA64_9BACI</name>
<evidence type="ECO:0008006" key="3">
    <source>
        <dbReference type="Google" id="ProtNLM"/>
    </source>
</evidence>
<dbReference type="EMBL" id="BAUU01000002">
    <property type="protein sequence ID" value="GAE28916.1"/>
    <property type="molecule type" value="Genomic_DNA"/>
</dbReference>
<dbReference type="AlphaFoldDB" id="W4QA64"/>
<dbReference type="PANTHER" id="PTHR40051:SF1">
    <property type="entry name" value="YOLD-LIKE FAMILY PROTEIN"/>
    <property type="match status" value="1"/>
</dbReference>
<protein>
    <recommendedName>
        <fullName evidence="3">YolD-like protein</fullName>
    </recommendedName>
</protein>
<dbReference type="RefSeq" id="WP_052015455.1">
    <property type="nucleotide sequence ID" value="NZ_BAUU01000002.1"/>
</dbReference>
<comment type="caution">
    <text evidence="1">The sequence shown here is derived from an EMBL/GenBank/DDBJ whole genome shotgun (WGS) entry which is preliminary data.</text>
</comment>
<accession>W4QA64</accession>
<dbReference type="InterPro" id="IPR014962">
    <property type="entry name" value="YolD"/>
</dbReference>
<dbReference type="OrthoDB" id="2376882at2"/>
<dbReference type="STRING" id="1236971.JCM9152_254"/>
<organism evidence="1 2">
    <name type="scientific">Halalkalibacter hemicellulosilyticusJCM 9152</name>
    <dbReference type="NCBI Taxonomy" id="1236971"/>
    <lineage>
        <taxon>Bacteria</taxon>
        <taxon>Bacillati</taxon>
        <taxon>Bacillota</taxon>
        <taxon>Bacilli</taxon>
        <taxon>Bacillales</taxon>
        <taxon>Bacillaceae</taxon>
        <taxon>Halalkalibacter</taxon>
    </lineage>
</organism>
<dbReference type="PANTHER" id="PTHR40051">
    <property type="entry name" value="IG HYPOTHETICAL 15966"/>
    <property type="match status" value="1"/>
</dbReference>